<evidence type="ECO:0000256" key="1">
    <source>
        <dbReference type="SAM" id="Phobius"/>
    </source>
</evidence>
<gene>
    <name evidence="2" type="ORF">H4F99_00180</name>
</gene>
<organism evidence="2 3">
    <name type="scientific">Marilutibacter penaei</name>
    <dbReference type="NCBI Taxonomy" id="2759900"/>
    <lineage>
        <taxon>Bacteria</taxon>
        <taxon>Pseudomonadati</taxon>
        <taxon>Pseudomonadota</taxon>
        <taxon>Gammaproteobacteria</taxon>
        <taxon>Lysobacterales</taxon>
        <taxon>Lysobacteraceae</taxon>
        <taxon>Marilutibacter</taxon>
    </lineage>
</organism>
<sequence>MNAAAGLYADVSNSFRTKQLTCPRNDDLLQSMTHRSSHPQTAIAAPRGRADALRDLLVNAVPLAIAAALILVLVLITGPTSAGYGVA</sequence>
<dbReference type="Proteomes" id="UP000552587">
    <property type="component" value="Unassembled WGS sequence"/>
</dbReference>
<reference evidence="2 3" key="1">
    <citation type="submission" date="2020-07" db="EMBL/GenBank/DDBJ databases">
        <authorList>
            <person name="Xu S."/>
            <person name="Li A."/>
        </authorList>
    </citation>
    <scope>NUCLEOTIDE SEQUENCE [LARGE SCALE GENOMIC DNA]</scope>
    <source>
        <strain evidence="2 3">SG-8</strain>
    </source>
</reference>
<dbReference type="AlphaFoldDB" id="A0A7W3YDC2"/>
<protein>
    <submittedName>
        <fullName evidence="2">Uncharacterized protein</fullName>
    </submittedName>
</protein>
<evidence type="ECO:0000313" key="3">
    <source>
        <dbReference type="Proteomes" id="UP000552587"/>
    </source>
</evidence>
<dbReference type="EMBL" id="JACHTE010000001">
    <property type="protein sequence ID" value="MBB1086897.1"/>
    <property type="molecule type" value="Genomic_DNA"/>
</dbReference>
<keyword evidence="3" id="KW-1185">Reference proteome</keyword>
<proteinExistence type="predicted"/>
<feature type="transmembrane region" description="Helical" evidence="1">
    <location>
        <begin position="56"/>
        <end position="76"/>
    </location>
</feature>
<keyword evidence="1" id="KW-0812">Transmembrane</keyword>
<name>A0A7W3YDC2_9GAMM</name>
<accession>A0A7W3YDC2</accession>
<keyword evidence="1" id="KW-1133">Transmembrane helix</keyword>
<comment type="caution">
    <text evidence="2">The sequence shown here is derived from an EMBL/GenBank/DDBJ whole genome shotgun (WGS) entry which is preliminary data.</text>
</comment>
<evidence type="ECO:0000313" key="2">
    <source>
        <dbReference type="EMBL" id="MBB1086897.1"/>
    </source>
</evidence>
<keyword evidence="1" id="KW-0472">Membrane</keyword>